<dbReference type="Pfam" id="PF13899">
    <property type="entry name" value="Thioredoxin_7"/>
    <property type="match status" value="1"/>
</dbReference>
<keyword evidence="1" id="KW-0732">Signal</keyword>
<dbReference type="PANTHER" id="PTHR15337:SF11">
    <property type="entry name" value="THIOREDOXIN DOMAIN-CONTAINING PROTEIN"/>
    <property type="match status" value="1"/>
</dbReference>
<dbReference type="Proteomes" id="UP000887581">
    <property type="component" value="Unplaced"/>
</dbReference>
<sequence>MMMVDRYFKTKSRTMGWGPGLAKIWRNREVPNNTINRQIFITEQQIPECAALDKFLVGIKWMPYWVALLSAQSQHKPIFLLVYDDRCPECRRLKSEIEDSPYRKEFEQLSKNFVMTNVNDKEIRKPDDKEFSPDGHYKPRILPMEKESLQLQIPYVTNVICISTIDLKI</sequence>
<name>A0A915PU45_9BILA</name>
<dbReference type="PANTHER" id="PTHR15337">
    <property type="entry name" value="ANTERIOR GRADIENT PROTEIN-RELATED"/>
    <property type="match status" value="1"/>
</dbReference>
<reference evidence="3" key="1">
    <citation type="submission" date="2022-11" db="UniProtKB">
        <authorList>
            <consortium name="WormBaseParasite"/>
        </authorList>
    </citation>
    <scope>IDENTIFICATION</scope>
</reference>
<protein>
    <submittedName>
        <fullName evidence="3">Thioredoxin domain-containing protein</fullName>
    </submittedName>
</protein>
<dbReference type="AlphaFoldDB" id="A0A915PU45"/>
<keyword evidence="2" id="KW-1185">Reference proteome</keyword>
<evidence type="ECO:0000313" key="3">
    <source>
        <dbReference type="WBParaSite" id="sdigi.contig42.g2716.t1"/>
    </source>
</evidence>
<evidence type="ECO:0000256" key="1">
    <source>
        <dbReference type="ARBA" id="ARBA00022729"/>
    </source>
</evidence>
<proteinExistence type="predicted"/>
<dbReference type="WBParaSite" id="sdigi.contig42.g2716.t1">
    <property type="protein sequence ID" value="sdigi.contig42.g2716.t1"/>
    <property type="gene ID" value="sdigi.contig42.g2716"/>
</dbReference>
<evidence type="ECO:0000313" key="2">
    <source>
        <dbReference type="Proteomes" id="UP000887581"/>
    </source>
</evidence>
<organism evidence="2 3">
    <name type="scientific">Setaria digitata</name>
    <dbReference type="NCBI Taxonomy" id="48799"/>
    <lineage>
        <taxon>Eukaryota</taxon>
        <taxon>Metazoa</taxon>
        <taxon>Ecdysozoa</taxon>
        <taxon>Nematoda</taxon>
        <taxon>Chromadorea</taxon>
        <taxon>Rhabditida</taxon>
        <taxon>Spirurina</taxon>
        <taxon>Spiruromorpha</taxon>
        <taxon>Filarioidea</taxon>
        <taxon>Setariidae</taxon>
        <taxon>Setaria</taxon>
    </lineage>
</organism>
<accession>A0A915PU45</accession>
<dbReference type="SUPFAM" id="SSF52833">
    <property type="entry name" value="Thioredoxin-like"/>
    <property type="match status" value="1"/>
</dbReference>
<dbReference type="InterPro" id="IPR051099">
    <property type="entry name" value="AGR/TXD"/>
</dbReference>
<dbReference type="Gene3D" id="3.40.30.10">
    <property type="entry name" value="Glutaredoxin"/>
    <property type="match status" value="1"/>
</dbReference>
<dbReference type="InterPro" id="IPR036249">
    <property type="entry name" value="Thioredoxin-like_sf"/>
</dbReference>